<dbReference type="PANTHER" id="PTHR38108">
    <property type="entry name" value="UPF0319 PROTEIN YCCT"/>
    <property type="match status" value="1"/>
</dbReference>
<evidence type="ECO:0000256" key="1">
    <source>
        <dbReference type="ARBA" id="ARBA00008490"/>
    </source>
</evidence>
<accession>A0ABW9G3G4</accession>
<dbReference type="EMBL" id="JBEQCT010000001">
    <property type="protein sequence ID" value="MFM2484127.1"/>
    <property type="molecule type" value="Genomic_DNA"/>
</dbReference>
<protein>
    <submittedName>
        <fullName evidence="4">DUF2057 domain-containing protein</fullName>
    </submittedName>
</protein>
<comment type="similarity">
    <text evidence="1">Belongs to the UPF0319 family.</text>
</comment>
<dbReference type="PANTHER" id="PTHR38108:SF1">
    <property type="entry name" value="UPF0319 PROTEIN YCCT"/>
    <property type="match status" value="1"/>
</dbReference>
<dbReference type="InterPro" id="IPR018635">
    <property type="entry name" value="UPF0319"/>
</dbReference>
<dbReference type="RefSeq" id="WP_408622265.1">
    <property type="nucleotide sequence ID" value="NZ_JBEQCT010000001.1"/>
</dbReference>
<organism evidence="4 5">
    <name type="scientific">Celerinatantimonas yamalensis</name>
    <dbReference type="NCBI Taxonomy" id="559956"/>
    <lineage>
        <taxon>Bacteria</taxon>
        <taxon>Pseudomonadati</taxon>
        <taxon>Pseudomonadota</taxon>
        <taxon>Gammaproteobacteria</taxon>
        <taxon>Celerinatantimonadaceae</taxon>
        <taxon>Celerinatantimonas</taxon>
    </lineage>
</organism>
<feature type="signal peptide" evidence="3">
    <location>
        <begin position="1"/>
        <end position="22"/>
    </location>
</feature>
<proteinExistence type="inferred from homology"/>
<gene>
    <name evidence="4" type="ORF">ABUE30_03445</name>
</gene>
<evidence type="ECO:0000313" key="4">
    <source>
        <dbReference type="EMBL" id="MFM2484127.1"/>
    </source>
</evidence>
<evidence type="ECO:0000256" key="3">
    <source>
        <dbReference type="SAM" id="SignalP"/>
    </source>
</evidence>
<sequence>MNKKTLLLGSLVLGATSLPTMAATFQVPTSFQIMYVDLHDAQKFGDDFKVNIKPGKHQFVVRYKQIVSHGDNDDMFSSQPIIIDMDVSKDEAIQLQAPMLTDKSKANIYSQHPTFSIVNENGQKLTYKQQTLPLQPGFQLGVDYVKQIKALENGSPSNSGDDMEGPAAAEIKAVDKTTAFSMLKFWYNKSDETTRKDIRIWMIDHSYQAKTSATTPYQMLKFWFNKANKAQKKAFQVWLLQ</sequence>
<name>A0ABW9G3G4_9GAMM</name>
<dbReference type="Pfam" id="PF09829">
    <property type="entry name" value="DUF2057"/>
    <property type="match status" value="1"/>
</dbReference>
<evidence type="ECO:0000256" key="2">
    <source>
        <dbReference type="ARBA" id="ARBA00022729"/>
    </source>
</evidence>
<dbReference type="Proteomes" id="UP001629953">
    <property type="component" value="Unassembled WGS sequence"/>
</dbReference>
<keyword evidence="5" id="KW-1185">Reference proteome</keyword>
<keyword evidence="2 3" id="KW-0732">Signal</keyword>
<feature type="chain" id="PRO_5045538615" evidence="3">
    <location>
        <begin position="23"/>
        <end position="241"/>
    </location>
</feature>
<comment type="caution">
    <text evidence="4">The sequence shown here is derived from an EMBL/GenBank/DDBJ whole genome shotgun (WGS) entry which is preliminary data.</text>
</comment>
<reference evidence="4 5" key="1">
    <citation type="journal article" date="2013" name="Int. J. Syst. Evol. Microbiol.">
        <title>Celerinatantimonas yamalensis sp. nov., a cold-adapted diazotrophic bacterium from a cold permafrost brine.</title>
        <authorList>
            <person name="Shcherbakova V."/>
            <person name="Chuvilskaya N."/>
            <person name="Rivkina E."/>
            <person name="Demidov N."/>
            <person name="Uchaeva V."/>
            <person name="Suetin S."/>
            <person name="Suzina N."/>
            <person name="Gilichinsky D."/>
        </authorList>
    </citation>
    <scope>NUCLEOTIDE SEQUENCE [LARGE SCALE GENOMIC DNA]</scope>
    <source>
        <strain evidence="4 5">C7</strain>
    </source>
</reference>
<evidence type="ECO:0000313" key="5">
    <source>
        <dbReference type="Proteomes" id="UP001629953"/>
    </source>
</evidence>